<dbReference type="PANTHER" id="PTHR33695:SF1">
    <property type="entry name" value="LIPOPROTEIN SIGNAL PEPTIDASE"/>
    <property type="match status" value="1"/>
</dbReference>
<evidence type="ECO:0000256" key="2">
    <source>
        <dbReference type="ARBA" id="ARBA00022475"/>
    </source>
</evidence>
<organism evidence="12 13">
    <name type="scientific">Segatella copri</name>
    <dbReference type="NCBI Taxonomy" id="165179"/>
    <lineage>
        <taxon>Bacteria</taxon>
        <taxon>Pseudomonadati</taxon>
        <taxon>Bacteroidota</taxon>
        <taxon>Bacteroidia</taxon>
        <taxon>Bacteroidales</taxon>
        <taxon>Prevotellaceae</taxon>
        <taxon>Segatella</taxon>
    </lineage>
</organism>
<evidence type="ECO:0000256" key="1">
    <source>
        <dbReference type="ARBA" id="ARBA00006139"/>
    </source>
</evidence>
<evidence type="ECO:0000256" key="4">
    <source>
        <dbReference type="ARBA" id="ARBA00022692"/>
    </source>
</evidence>
<dbReference type="GO" id="GO:0005886">
    <property type="term" value="C:plasma membrane"/>
    <property type="evidence" value="ECO:0007669"/>
    <property type="project" value="UniProtKB-SubCell"/>
</dbReference>
<keyword evidence="7 9" id="KW-1133">Transmembrane helix</keyword>
<feature type="transmembrane region" description="Helical" evidence="9">
    <location>
        <begin position="67"/>
        <end position="88"/>
    </location>
</feature>
<comment type="subcellular location">
    <subcellularLocation>
        <location evidence="9">Cell membrane</location>
        <topology evidence="9">Multi-pass membrane protein</topology>
    </subcellularLocation>
</comment>
<dbReference type="NCBIfam" id="NF011369">
    <property type="entry name" value="PRK14788.1"/>
    <property type="match status" value="1"/>
</dbReference>
<dbReference type="RefSeq" id="WP_264965379.1">
    <property type="nucleotide sequence ID" value="NZ_JAPDVK010000001.1"/>
</dbReference>
<evidence type="ECO:0000256" key="7">
    <source>
        <dbReference type="ARBA" id="ARBA00022989"/>
    </source>
</evidence>
<dbReference type="Pfam" id="PF01252">
    <property type="entry name" value="Peptidase_A8"/>
    <property type="match status" value="1"/>
</dbReference>
<reference evidence="12" key="1">
    <citation type="submission" date="2022-11" db="EMBL/GenBank/DDBJ databases">
        <title>Genomic repertoires linked with pathogenic potency of arthritogenic Prevotella copri isolated from the gut of rheumatoid arthritis patients.</title>
        <authorList>
            <person name="Nii T."/>
            <person name="Maeda Y."/>
            <person name="Motooka D."/>
            <person name="Naito M."/>
            <person name="Matsumoto Y."/>
            <person name="Ogawa T."/>
            <person name="Oguro-Igashira E."/>
            <person name="Kishikawa T."/>
            <person name="Yamashita M."/>
            <person name="Koizumi S."/>
            <person name="Kurakawa T."/>
            <person name="Okumura R."/>
            <person name="Kayama H."/>
            <person name="Murakami M."/>
            <person name="Sakaguchi T."/>
            <person name="Das B."/>
            <person name="Nakamura S."/>
            <person name="Okada Y."/>
            <person name="Kumanogoh A."/>
            <person name="Takeda K."/>
        </authorList>
    </citation>
    <scope>NUCLEOTIDE SEQUENCE</scope>
    <source>
        <strain evidence="12">F3-75</strain>
    </source>
</reference>
<dbReference type="PRINTS" id="PR00781">
    <property type="entry name" value="LIPOSIGPTASE"/>
</dbReference>
<evidence type="ECO:0000256" key="3">
    <source>
        <dbReference type="ARBA" id="ARBA00022670"/>
    </source>
</evidence>
<dbReference type="Proteomes" id="UP001209344">
    <property type="component" value="Unassembled WGS sequence"/>
</dbReference>
<dbReference type="GO" id="GO:0004190">
    <property type="term" value="F:aspartic-type endopeptidase activity"/>
    <property type="evidence" value="ECO:0007669"/>
    <property type="project" value="UniProtKB-UniRule"/>
</dbReference>
<feature type="region of interest" description="Disordered" evidence="11">
    <location>
        <begin position="208"/>
        <end position="243"/>
    </location>
</feature>
<keyword evidence="2 9" id="KW-1003">Cell membrane</keyword>
<comment type="function">
    <text evidence="9">This protein specifically catalyzes the removal of signal peptides from prolipoproteins.</text>
</comment>
<accession>A0AAP3BEZ8</accession>
<dbReference type="EC" id="3.4.23.36" evidence="9"/>
<comment type="similarity">
    <text evidence="1 9 10">Belongs to the peptidase A8 family.</text>
</comment>
<feature type="active site" evidence="9">
    <location>
        <position position="184"/>
    </location>
</feature>
<comment type="caution">
    <text evidence="12">The sequence shown here is derived from an EMBL/GenBank/DDBJ whole genome shotgun (WGS) entry which is preliminary data.</text>
</comment>
<name>A0AAP3BEZ8_9BACT</name>
<dbReference type="InterPro" id="IPR001872">
    <property type="entry name" value="Peptidase_A8"/>
</dbReference>
<dbReference type="AlphaFoldDB" id="A0AAP3BEZ8"/>
<evidence type="ECO:0000256" key="11">
    <source>
        <dbReference type="SAM" id="MobiDB-lite"/>
    </source>
</evidence>
<evidence type="ECO:0000256" key="5">
    <source>
        <dbReference type="ARBA" id="ARBA00022750"/>
    </source>
</evidence>
<comment type="caution">
    <text evidence="9">Lacks conserved residue(s) required for the propagation of feature annotation.</text>
</comment>
<evidence type="ECO:0000313" key="12">
    <source>
        <dbReference type="EMBL" id="MCW4127257.1"/>
    </source>
</evidence>
<evidence type="ECO:0000256" key="8">
    <source>
        <dbReference type="ARBA" id="ARBA00023136"/>
    </source>
</evidence>
<feature type="active site" evidence="9">
    <location>
        <position position="150"/>
    </location>
</feature>
<proteinExistence type="inferred from homology"/>
<evidence type="ECO:0000256" key="9">
    <source>
        <dbReference type="HAMAP-Rule" id="MF_00161"/>
    </source>
</evidence>
<gene>
    <name evidence="9" type="primary">lspA</name>
    <name evidence="12" type="ORF">ONT16_03010</name>
</gene>
<evidence type="ECO:0000313" key="13">
    <source>
        <dbReference type="Proteomes" id="UP001209344"/>
    </source>
</evidence>
<dbReference type="PANTHER" id="PTHR33695">
    <property type="entry name" value="LIPOPROTEIN SIGNAL PEPTIDASE"/>
    <property type="match status" value="1"/>
</dbReference>
<sequence length="243" mass="28048">MEKKRNLHIGWLVTAMVVVLLIIDQWIKLYIKTHFCLGESVRVTDWFFIDFIENNGMAWGMSFIGKFWLSLLRSVAIVALIVYLYRIIRRGTHRLLYIILVALVLTGAIGNMIDSMFYGLMFTASSPYYVSYMVPFGDGYAPFFMGKVVDMFRFPFFSYTWPEWVPFWGGQQGTFFDPVFNFADACVSVGIISMLLFCRKELEQLGGNDKKKGEKKETSTQADKKETSVNKKGSKEDNKEDKK</sequence>
<evidence type="ECO:0000256" key="10">
    <source>
        <dbReference type="RuleBase" id="RU004181"/>
    </source>
</evidence>
<evidence type="ECO:0000256" key="6">
    <source>
        <dbReference type="ARBA" id="ARBA00022801"/>
    </source>
</evidence>
<keyword evidence="12" id="KW-0449">Lipoprotein</keyword>
<dbReference type="HAMAP" id="MF_00161">
    <property type="entry name" value="LspA"/>
    <property type="match status" value="1"/>
</dbReference>
<keyword evidence="4 9" id="KW-0812">Transmembrane</keyword>
<dbReference type="EMBL" id="JAPDVK010000001">
    <property type="protein sequence ID" value="MCW4127257.1"/>
    <property type="molecule type" value="Genomic_DNA"/>
</dbReference>
<keyword evidence="5 9" id="KW-0064">Aspartyl protease</keyword>
<keyword evidence="8 9" id="KW-0472">Membrane</keyword>
<feature type="transmembrane region" description="Helical" evidence="9">
    <location>
        <begin position="95"/>
        <end position="113"/>
    </location>
</feature>
<keyword evidence="6 9" id="KW-0378">Hydrolase</keyword>
<feature type="transmembrane region" description="Helical" evidence="9">
    <location>
        <begin position="7"/>
        <end position="27"/>
    </location>
</feature>
<keyword evidence="3 9" id="KW-0645">Protease</keyword>
<protein>
    <recommendedName>
        <fullName evidence="9">Lipoprotein signal peptidase</fullName>
        <ecNumber evidence="9">3.4.23.36</ecNumber>
    </recommendedName>
    <alternativeName>
        <fullName evidence="9">Prolipoprotein signal peptidase</fullName>
    </alternativeName>
    <alternativeName>
        <fullName evidence="9">Signal peptidase II</fullName>
        <shortName evidence="9">SPase II</shortName>
    </alternativeName>
</protein>
<comment type="pathway">
    <text evidence="9">Protein modification; lipoprotein biosynthesis (signal peptide cleavage).</text>
</comment>
<dbReference type="GO" id="GO:0006508">
    <property type="term" value="P:proteolysis"/>
    <property type="evidence" value="ECO:0007669"/>
    <property type="project" value="UniProtKB-KW"/>
</dbReference>
<comment type="catalytic activity">
    <reaction evidence="9">
        <text>Release of signal peptides from bacterial membrane prolipoproteins. Hydrolyzes -Xaa-Yaa-Zaa-|-(S,diacylglyceryl)Cys-, in which Xaa is hydrophobic (preferably Leu), and Yaa (Ala or Ser) and Zaa (Gly or Ala) have small, neutral side chains.</text>
        <dbReference type="EC" id="3.4.23.36"/>
    </reaction>
</comment>